<evidence type="ECO:0000313" key="3">
    <source>
        <dbReference type="Proteomes" id="UP000190121"/>
    </source>
</evidence>
<organism evidence="2 3">
    <name type="scientific">Porphyromonas circumdentaria</name>
    <dbReference type="NCBI Taxonomy" id="29524"/>
    <lineage>
        <taxon>Bacteria</taxon>
        <taxon>Pseudomonadati</taxon>
        <taxon>Bacteroidota</taxon>
        <taxon>Bacteroidia</taxon>
        <taxon>Bacteroidales</taxon>
        <taxon>Porphyromonadaceae</taxon>
        <taxon>Porphyromonas</taxon>
    </lineage>
</organism>
<sequence length="137" mass="15847">MVNKENTNLGFRDLILHFVEFLYAWIRRALFQTAEGSVRVVRGVLLVFLALLVIPTLLMFIVFLLSLTVAEVFGLSLLLSGWITILFFVIVLVLLYVFRKPLTAPFCDKVLRFFMDCDTRLERSMKSWNGENQPPTE</sequence>
<evidence type="ECO:0000313" key="2">
    <source>
        <dbReference type="EMBL" id="SJZ85468.1"/>
    </source>
</evidence>
<dbReference type="RefSeq" id="WP_078737213.1">
    <property type="nucleotide sequence ID" value="NZ_FUXE01000013.1"/>
</dbReference>
<accession>A0A1T4P3E8</accession>
<keyword evidence="1" id="KW-1133">Transmembrane helix</keyword>
<feature type="transmembrane region" description="Helical" evidence="1">
    <location>
        <begin position="73"/>
        <end position="98"/>
    </location>
</feature>
<dbReference type="OrthoDB" id="9968910at2"/>
<reference evidence="3" key="1">
    <citation type="submission" date="2017-02" db="EMBL/GenBank/DDBJ databases">
        <authorList>
            <person name="Varghese N."/>
            <person name="Submissions S."/>
        </authorList>
    </citation>
    <scope>NUCLEOTIDE SEQUENCE [LARGE SCALE GENOMIC DNA]</scope>
    <source>
        <strain evidence="3">ATCC 51356</strain>
    </source>
</reference>
<dbReference type="Proteomes" id="UP000190121">
    <property type="component" value="Unassembled WGS sequence"/>
</dbReference>
<keyword evidence="1" id="KW-0812">Transmembrane</keyword>
<name>A0A1T4P3E8_9PORP</name>
<feature type="transmembrane region" description="Helical" evidence="1">
    <location>
        <begin position="43"/>
        <end position="67"/>
    </location>
</feature>
<evidence type="ECO:0000256" key="1">
    <source>
        <dbReference type="SAM" id="Phobius"/>
    </source>
</evidence>
<dbReference type="AlphaFoldDB" id="A0A1T4P3E8"/>
<keyword evidence="3" id="KW-1185">Reference proteome</keyword>
<proteinExistence type="predicted"/>
<dbReference type="EMBL" id="FUXE01000013">
    <property type="protein sequence ID" value="SJZ85468.1"/>
    <property type="molecule type" value="Genomic_DNA"/>
</dbReference>
<keyword evidence="1" id="KW-0472">Membrane</keyword>
<protein>
    <submittedName>
        <fullName evidence="2">Uncharacterized protein</fullName>
    </submittedName>
</protein>
<dbReference type="STRING" id="29524.SAMN02745171_01313"/>
<gene>
    <name evidence="2" type="ORF">SAMN02745171_01313</name>
</gene>